<proteinExistence type="predicted"/>
<dbReference type="Proteomes" id="UP000053573">
    <property type="component" value="Unassembled WGS sequence"/>
</dbReference>
<gene>
    <name evidence="1" type="ORF">EMPG_12433</name>
</gene>
<dbReference type="AlphaFoldDB" id="A0A0H1BTZ8"/>
<keyword evidence="2" id="KW-1185">Reference proteome</keyword>
<accession>A0A0H1BTZ8</accession>
<dbReference type="EMBL" id="LDEV01000826">
    <property type="protein sequence ID" value="KLJ12551.1"/>
    <property type="molecule type" value="Genomic_DNA"/>
</dbReference>
<name>A0A0H1BTZ8_9EURO</name>
<organism evidence="1 2">
    <name type="scientific">Blastomyces silverae</name>
    <dbReference type="NCBI Taxonomy" id="2060906"/>
    <lineage>
        <taxon>Eukaryota</taxon>
        <taxon>Fungi</taxon>
        <taxon>Dikarya</taxon>
        <taxon>Ascomycota</taxon>
        <taxon>Pezizomycotina</taxon>
        <taxon>Eurotiomycetes</taxon>
        <taxon>Eurotiomycetidae</taxon>
        <taxon>Onygenales</taxon>
        <taxon>Ajellomycetaceae</taxon>
        <taxon>Blastomyces</taxon>
    </lineage>
</organism>
<reference evidence="2" key="1">
    <citation type="journal article" date="2015" name="PLoS Genet.">
        <title>The dynamic genome and transcriptome of the human fungal pathogen Blastomyces and close relative Emmonsia.</title>
        <authorList>
            <person name="Munoz J.F."/>
            <person name="Gauthier G.M."/>
            <person name="Desjardins C.A."/>
            <person name="Gallo J.E."/>
            <person name="Holder J."/>
            <person name="Sullivan T.D."/>
            <person name="Marty A.J."/>
            <person name="Carmen J.C."/>
            <person name="Chen Z."/>
            <person name="Ding L."/>
            <person name="Gujja S."/>
            <person name="Magrini V."/>
            <person name="Misas E."/>
            <person name="Mitreva M."/>
            <person name="Priest M."/>
            <person name="Saif S."/>
            <person name="Whiston E.A."/>
            <person name="Young S."/>
            <person name="Zeng Q."/>
            <person name="Goldman W.E."/>
            <person name="Mardis E.R."/>
            <person name="Taylor J.W."/>
            <person name="McEwen J.G."/>
            <person name="Clay O.K."/>
            <person name="Klein B.S."/>
            <person name="Cuomo C.A."/>
        </authorList>
    </citation>
    <scope>NUCLEOTIDE SEQUENCE [LARGE SCALE GENOMIC DNA]</scope>
    <source>
        <strain evidence="2">UAMH 139</strain>
    </source>
</reference>
<protein>
    <submittedName>
        <fullName evidence="1">Uncharacterized protein</fullName>
    </submittedName>
</protein>
<comment type="caution">
    <text evidence="1">The sequence shown here is derived from an EMBL/GenBank/DDBJ whole genome shotgun (WGS) entry which is preliminary data.</text>
</comment>
<evidence type="ECO:0000313" key="1">
    <source>
        <dbReference type="EMBL" id="KLJ12551.1"/>
    </source>
</evidence>
<evidence type="ECO:0000313" key="2">
    <source>
        <dbReference type="Proteomes" id="UP000053573"/>
    </source>
</evidence>
<sequence>MEPAVVVSYIGPHSHFQSHFPEFDTEQWKVFQSTKVTTDSNNDICCSHPCGRCPLAKKKVSLMRSLKQAAGWCLPGDLVRTKKPLVTSHV</sequence>